<proteinExistence type="predicted"/>
<feature type="non-terminal residue" evidence="1">
    <location>
        <position position="1"/>
    </location>
</feature>
<evidence type="ECO:0000313" key="1">
    <source>
        <dbReference type="EMBL" id="GAH76428.1"/>
    </source>
</evidence>
<comment type="caution">
    <text evidence="1">The sequence shown here is derived from an EMBL/GenBank/DDBJ whole genome shotgun (WGS) entry which is preliminary data.</text>
</comment>
<organism evidence="1">
    <name type="scientific">marine sediment metagenome</name>
    <dbReference type="NCBI Taxonomy" id="412755"/>
    <lineage>
        <taxon>unclassified sequences</taxon>
        <taxon>metagenomes</taxon>
        <taxon>ecological metagenomes</taxon>
    </lineage>
</organism>
<dbReference type="EMBL" id="BARU01044125">
    <property type="protein sequence ID" value="GAH76428.1"/>
    <property type="molecule type" value="Genomic_DNA"/>
</dbReference>
<protein>
    <submittedName>
        <fullName evidence="1">Uncharacterized protein</fullName>
    </submittedName>
</protein>
<reference evidence="1" key="1">
    <citation type="journal article" date="2014" name="Front. Microbiol.">
        <title>High frequency of phylogenetically diverse reductive dehalogenase-homologous genes in deep subseafloor sedimentary metagenomes.</title>
        <authorList>
            <person name="Kawai M."/>
            <person name="Futagami T."/>
            <person name="Toyoda A."/>
            <person name="Takaki Y."/>
            <person name="Nishi S."/>
            <person name="Hori S."/>
            <person name="Arai W."/>
            <person name="Tsubouchi T."/>
            <person name="Morono Y."/>
            <person name="Uchiyama I."/>
            <person name="Ito T."/>
            <person name="Fujiyama A."/>
            <person name="Inagaki F."/>
            <person name="Takami H."/>
        </authorList>
    </citation>
    <scope>NUCLEOTIDE SEQUENCE</scope>
    <source>
        <strain evidence="1">Expedition CK06-06</strain>
    </source>
</reference>
<accession>X1K2X1</accession>
<dbReference type="AlphaFoldDB" id="X1K2X1"/>
<sequence>TLSSGKIKDLSTQSGLKTDEIGDMIVKSII</sequence>
<name>X1K2X1_9ZZZZ</name>
<gene>
    <name evidence="1" type="ORF">S03H2_67406</name>
</gene>